<dbReference type="Proteomes" id="UP001529491">
    <property type="component" value="Chromosome"/>
</dbReference>
<organism evidence="1 2">
    <name type="scientific">Shewanella youngdeokensis</name>
    <dbReference type="NCBI Taxonomy" id="2999068"/>
    <lineage>
        <taxon>Bacteria</taxon>
        <taxon>Pseudomonadati</taxon>
        <taxon>Pseudomonadota</taxon>
        <taxon>Gammaproteobacteria</taxon>
        <taxon>Alteromonadales</taxon>
        <taxon>Shewanellaceae</taxon>
        <taxon>Shewanella</taxon>
    </lineage>
</organism>
<accession>A0ABZ0JX19</accession>
<name>A0ABZ0JX19_9GAMM</name>
<proteinExistence type="predicted"/>
<evidence type="ECO:0000313" key="2">
    <source>
        <dbReference type="Proteomes" id="UP001529491"/>
    </source>
</evidence>
<evidence type="ECO:0000313" key="1">
    <source>
        <dbReference type="EMBL" id="WOT04853.1"/>
    </source>
</evidence>
<dbReference type="RefSeq" id="WP_310472491.1">
    <property type="nucleotide sequence ID" value="NZ_CP136522.1"/>
</dbReference>
<sequence>MDFSTLEAFIKSCRYSSARTNEKKNILNLLLLDGGVCSREYIESQSTQSASATRKAIDELISADVINTADNDENYVILGTSSYG</sequence>
<reference evidence="1 2" key="1">
    <citation type="submission" date="2023-10" db="EMBL/GenBank/DDBJ databases">
        <title>Complete genome sequence of Shewanella sp. DAU334.</title>
        <authorList>
            <person name="Lee Y.-S."/>
            <person name="Jeong H.-R."/>
            <person name="Hwang E.-J."/>
            <person name="Choi Y.-L."/>
            <person name="Kim G.-D."/>
        </authorList>
    </citation>
    <scope>NUCLEOTIDE SEQUENCE [LARGE SCALE GENOMIC DNA]</scope>
    <source>
        <strain evidence="1 2">DAU334</strain>
    </source>
</reference>
<gene>
    <name evidence="1" type="ORF">RGE70_16290</name>
</gene>
<dbReference type="EMBL" id="CP136522">
    <property type="protein sequence ID" value="WOT04853.1"/>
    <property type="molecule type" value="Genomic_DNA"/>
</dbReference>
<protein>
    <submittedName>
        <fullName evidence="1">Uncharacterized protein</fullName>
    </submittedName>
</protein>
<keyword evidence="2" id="KW-1185">Reference proteome</keyword>